<keyword evidence="1" id="KW-0533">Nickel</keyword>
<keyword evidence="1" id="KW-0479">Metal-binding</keyword>
<evidence type="ECO:0000313" key="4">
    <source>
        <dbReference type="EMBL" id="PRR76927.1"/>
    </source>
</evidence>
<comment type="caution">
    <text evidence="4">The sequence shown here is derived from an EMBL/GenBank/DDBJ whole genome shotgun (WGS) entry which is preliminary data.</text>
</comment>
<dbReference type="GO" id="GO:0046872">
    <property type="term" value="F:metal ion binding"/>
    <property type="evidence" value="ECO:0007669"/>
    <property type="project" value="UniProtKB-KW"/>
</dbReference>
<gene>
    <name evidence="4" type="primary">niaR</name>
    <name evidence="4" type="ORF">CLLI_26610</name>
</gene>
<dbReference type="SUPFAM" id="SSF75500">
    <property type="entry name" value="Putative transcriptional regulator TM1602, C-terminal domain"/>
    <property type="match status" value="1"/>
</dbReference>
<organism evidence="4 5">
    <name type="scientific">Clostridium liquoris</name>
    <dbReference type="NCBI Taxonomy" id="1289519"/>
    <lineage>
        <taxon>Bacteria</taxon>
        <taxon>Bacillati</taxon>
        <taxon>Bacillota</taxon>
        <taxon>Clostridia</taxon>
        <taxon>Eubacteriales</taxon>
        <taxon>Clostridiaceae</taxon>
        <taxon>Clostridium</taxon>
    </lineage>
</organism>
<accession>A0A2T0B074</accession>
<dbReference type="InterPro" id="IPR036390">
    <property type="entry name" value="WH_DNA-bd_sf"/>
</dbReference>
<feature type="binding site" evidence="1">
    <location>
        <position position="76"/>
    </location>
    <ligand>
        <name>Ni(2+)</name>
        <dbReference type="ChEBI" id="CHEBI:49786"/>
    </ligand>
</feature>
<dbReference type="InterPro" id="IPR036388">
    <property type="entry name" value="WH-like_DNA-bd_sf"/>
</dbReference>
<proteinExistence type="predicted"/>
<feature type="domain" description="3H" evidence="2">
    <location>
        <begin position="73"/>
        <end position="168"/>
    </location>
</feature>
<dbReference type="PANTHER" id="PTHR40068:SF1">
    <property type="entry name" value="TRANSCRIPTION REPRESSOR NIAR-RELATED"/>
    <property type="match status" value="1"/>
</dbReference>
<dbReference type="InterPro" id="IPR004173">
    <property type="entry name" value="3H_domain"/>
</dbReference>
<evidence type="ECO:0000259" key="3">
    <source>
        <dbReference type="Pfam" id="PF08279"/>
    </source>
</evidence>
<dbReference type="Gene3D" id="1.10.10.10">
    <property type="entry name" value="Winged helix-like DNA-binding domain superfamily/Winged helix DNA-binding domain"/>
    <property type="match status" value="1"/>
</dbReference>
<dbReference type="InterPro" id="IPR013196">
    <property type="entry name" value="HTH_11"/>
</dbReference>
<dbReference type="PIRSF" id="PIRSF037847">
    <property type="entry name" value="NiaR"/>
    <property type="match status" value="1"/>
</dbReference>
<protein>
    <submittedName>
        <fullName evidence="4">Putative transcription repressor NiaR</fullName>
    </submittedName>
</protein>
<evidence type="ECO:0000259" key="2">
    <source>
        <dbReference type="Pfam" id="PF02829"/>
    </source>
</evidence>
<dbReference type="InterPro" id="IPR026043">
    <property type="entry name" value="NadR"/>
</dbReference>
<evidence type="ECO:0000256" key="1">
    <source>
        <dbReference type="PIRSR" id="PIRSR037847-1"/>
    </source>
</evidence>
<dbReference type="Pfam" id="PF08279">
    <property type="entry name" value="HTH_11"/>
    <property type="match status" value="1"/>
</dbReference>
<dbReference type="OrthoDB" id="9792661at2"/>
<dbReference type="InterPro" id="IPR035922">
    <property type="entry name" value="3H_dom_sf"/>
</dbReference>
<feature type="binding site" evidence="1">
    <location>
        <position position="84"/>
    </location>
    <ligand>
        <name>Ni(2+)</name>
        <dbReference type="ChEBI" id="CHEBI:49786"/>
    </ligand>
</feature>
<reference evidence="4 5" key="1">
    <citation type="submission" date="2018-03" db="EMBL/GenBank/DDBJ databases">
        <title>Genome sequence of Clostridium liquoris DSM 100320.</title>
        <authorList>
            <person name="Poehlein A."/>
            <person name="Daniel R."/>
        </authorList>
    </citation>
    <scope>NUCLEOTIDE SEQUENCE [LARGE SCALE GENOMIC DNA]</scope>
    <source>
        <strain evidence="4 5">DSM 100320</strain>
    </source>
</reference>
<feature type="binding site" evidence="1">
    <location>
        <position position="145"/>
    </location>
    <ligand>
        <name>Ni(2+)</name>
        <dbReference type="ChEBI" id="CHEBI:49786"/>
    </ligand>
</feature>
<sequence length="171" mass="19444">MDSIERREYIKNLLVESCKPLKGQHLAEELGITRQVIVKDIAILRASGIDIIATPDGYIINKQGENCYSKILALSHNTDKIEDELKTMVKYGGIVKDVIVDHPLYGEIKAMLMIKNLYDVESFVNKFNNYKAEPLLVLTNGIHLHTILTDNEEQMSQIVEELKRKGYLIEG</sequence>
<dbReference type="AlphaFoldDB" id="A0A2T0B074"/>
<dbReference type="SUPFAM" id="SSF46785">
    <property type="entry name" value="Winged helix' DNA-binding domain"/>
    <property type="match status" value="1"/>
</dbReference>
<dbReference type="Gene3D" id="3.30.1340.20">
    <property type="entry name" value="3H domain"/>
    <property type="match status" value="1"/>
</dbReference>
<keyword evidence="5" id="KW-1185">Reference proteome</keyword>
<feature type="domain" description="Helix-turn-helix type 11" evidence="3">
    <location>
        <begin position="6"/>
        <end position="59"/>
    </location>
</feature>
<feature type="binding site" evidence="1">
    <location>
        <position position="143"/>
    </location>
    <ligand>
        <name>Ni(2+)</name>
        <dbReference type="ChEBI" id="CHEBI:49786"/>
    </ligand>
</feature>
<dbReference type="RefSeq" id="WP_106064690.1">
    <property type="nucleotide sequence ID" value="NZ_PVXO01000071.1"/>
</dbReference>
<dbReference type="PANTHER" id="PTHR40068">
    <property type="entry name" value="TRANSCRIPTION REPRESSOR NIAR-RELATED"/>
    <property type="match status" value="1"/>
</dbReference>
<dbReference type="Pfam" id="PF02829">
    <property type="entry name" value="3H"/>
    <property type="match status" value="1"/>
</dbReference>
<name>A0A2T0B074_9CLOT</name>
<evidence type="ECO:0000313" key="5">
    <source>
        <dbReference type="Proteomes" id="UP000239706"/>
    </source>
</evidence>
<dbReference type="EMBL" id="PVXO01000071">
    <property type="protein sequence ID" value="PRR76927.1"/>
    <property type="molecule type" value="Genomic_DNA"/>
</dbReference>
<dbReference type="Proteomes" id="UP000239706">
    <property type="component" value="Unassembled WGS sequence"/>
</dbReference>